<dbReference type="FunFam" id="2.60.20.10:FF:000002">
    <property type="entry name" value="Crystallin, beta B2"/>
    <property type="match status" value="1"/>
</dbReference>
<keyword evidence="11" id="KW-1185">Reference proteome</keyword>
<evidence type="ECO:0000256" key="5">
    <source>
        <dbReference type="ARBA" id="ARBA00022737"/>
    </source>
</evidence>
<evidence type="ECO:0000256" key="7">
    <source>
        <dbReference type="ARBA" id="ARBA00032629"/>
    </source>
</evidence>
<reference evidence="10" key="2">
    <citation type="submission" date="2025-09" db="UniProtKB">
        <authorList>
            <consortium name="Ensembl"/>
        </authorList>
    </citation>
    <scope>IDENTIFICATION</scope>
</reference>
<dbReference type="OrthoDB" id="8701124at2759"/>
<dbReference type="Ensembl" id="ENSPKIT00000019637.1">
    <property type="protein sequence ID" value="ENSPKIP00000038643.1"/>
    <property type="gene ID" value="ENSPKIG00000016336.1"/>
</dbReference>
<evidence type="ECO:0000259" key="9">
    <source>
        <dbReference type="PROSITE" id="PS50915"/>
    </source>
</evidence>
<dbReference type="GeneTree" id="ENSGT00940000158425"/>
<dbReference type="PANTHER" id="PTHR11818">
    <property type="entry name" value="BETA/GAMMA CRYSTALLIN"/>
    <property type="match status" value="1"/>
</dbReference>
<evidence type="ECO:0000256" key="3">
    <source>
        <dbReference type="ARBA" id="ARBA00019518"/>
    </source>
</evidence>
<dbReference type="AlphaFoldDB" id="A0A3B3T857"/>
<dbReference type="Proteomes" id="UP000261540">
    <property type="component" value="Unplaced"/>
</dbReference>
<evidence type="ECO:0000256" key="1">
    <source>
        <dbReference type="ARBA" id="ARBA00003689"/>
    </source>
</evidence>
<dbReference type="FunFam" id="2.60.20.10:FF:000005">
    <property type="entry name" value="Crystallin, beta B1"/>
    <property type="match status" value="1"/>
</dbReference>
<comment type="subunit">
    <text evidence="6">Homo/heterodimer, or complexes of higher-order. The structure of beta-crystallin oligomers seems to be stabilized through interactions between the N-terminal arms.</text>
</comment>
<accession>A0A3B3T857</accession>
<dbReference type="GO" id="GO:0002088">
    <property type="term" value="P:lens development in camera-type eye"/>
    <property type="evidence" value="ECO:0007669"/>
    <property type="project" value="TreeGrafter"/>
</dbReference>
<evidence type="ECO:0000313" key="10">
    <source>
        <dbReference type="Ensembl" id="ENSPKIP00000038643.1"/>
    </source>
</evidence>
<feature type="domain" description="Beta/gamma crystallin 'Greek key'" evidence="9">
    <location>
        <begin position="24"/>
        <end position="63"/>
    </location>
</feature>
<dbReference type="STRING" id="1676925.ENSPKIP00000038643"/>
<dbReference type="InterPro" id="IPR001064">
    <property type="entry name" value="Beta/gamma_crystallin"/>
</dbReference>
<feature type="region of interest" description="Disordered" evidence="8">
    <location>
        <begin position="207"/>
        <end position="231"/>
    </location>
</feature>
<keyword evidence="4" id="KW-0273">Eye lens protein</keyword>
<evidence type="ECO:0000256" key="6">
    <source>
        <dbReference type="ARBA" id="ARBA00025922"/>
    </source>
</evidence>
<dbReference type="InterPro" id="IPR050252">
    <property type="entry name" value="Beta/Gamma-Crystallin"/>
</dbReference>
<sequence length="231" mass="25998">MLEQQIDPDQLAAGKSQGGASVTYKVVLFELENFQGRKVELSAECKDVRVKTLEKVASIVVDSGPWVGFECQGFSGEQFILEKGDYPRWTTWTNSQRSCFLMSLRPVKLVNGPDHKLLLFEGAGFSGRKMEIMDEDVPSLWGYGFHDRVASIKALNGTWVAYVYPGYRGHQFVLEKGDYKHWNEWQGSRPQIQSVRRVRDMQWHKRGRFTVPAPAPAPTPTPPASSTTGSS</sequence>
<feature type="domain" description="Beta/gamma crystallin 'Greek key'" evidence="9">
    <location>
        <begin position="64"/>
        <end position="108"/>
    </location>
</feature>
<dbReference type="Pfam" id="PF00030">
    <property type="entry name" value="Crystall"/>
    <property type="match status" value="2"/>
</dbReference>
<dbReference type="Gene3D" id="2.60.20.10">
    <property type="entry name" value="Crystallins"/>
    <property type="match status" value="2"/>
</dbReference>
<dbReference type="PANTHER" id="PTHR11818:SF13">
    <property type="entry name" value="BETA-CRYSTALLIN B3"/>
    <property type="match status" value="1"/>
</dbReference>
<name>A0A3B3T857_9TELE</name>
<dbReference type="GO" id="GO:0007601">
    <property type="term" value="P:visual perception"/>
    <property type="evidence" value="ECO:0007669"/>
    <property type="project" value="TreeGrafter"/>
</dbReference>
<dbReference type="SUPFAM" id="SSF49695">
    <property type="entry name" value="gamma-Crystallin-like"/>
    <property type="match status" value="1"/>
</dbReference>
<comment type="function">
    <text evidence="1">Crystallins are the dominant structural components of the vertebrate eye lens.</text>
</comment>
<evidence type="ECO:0000256" key="4">
    <source>
        <dbReference type="ARBA" id="ARBA00022613"/>
    </source>
</evidence>
<comment type="similarity">
    <text evidence="2">Belongs to the beta/gamma-crystallin family.</text>
</comment>
<evidence type="ECO:0000256" key="2">
    <source>
        <dbReference type="ARBA" id="ARBA00009646"/>
    </source>
</evidence>
<feature type="domain" description="Beta/gamma crystallin 'Greek key'" evidence="9">
    <location>
        <begin position="157"/>
        <end position="199"/>
    </location>
</feature>
<evidence type="ECO:0000256" key="8">
    <source>
        <dbReference type="SAM" id="MobiDB-lite"/>
    </source>
</evidence>
<keyword evidence="5" id="KW-0677">Repeat</keyword>
<proteinExistence type="inferred from homology"/>
<dbReference type="PROSITE" id="PS50915">
    <property type="entry name" value="CRYSTALLIN_BETA_GAMMA"/>
    <property type="match status" value="3"/>
</dbReference>
<evidence type="ECO:0000313" key="11">
    <source>
        <dbReference type="Proteomes" id="UP000261540"/>
    </source>
</evidence>
<dbReference type="InterPro" id="IPR011024">
    <property type="entry name" value="G_crystallin-like"/>
</dbReference>
<organism evidence="10 11">
    <name type="scientific">Paramormyrops kingsleyae</name>
    <dbReference type="NCBI Taxonomy" id="1676925"/>
    <lineage>
        <taxon>Eukaryota</taxon>
        <taxon>Metazoa</taxon>
        <taxon>Chordata</taxon>
        <taxon>Craniata</taxon>
        <taxon>Vertebrata</taxon>
        <taxon>Euteleostomi</taxon>
        <taxon>Actinopterygii</taxon>
        <taxon>Neopterygii</taxon>
        <taxon>Teleostei</taxon>
        <taxon>Osteoglossocephala</taxon>
        <taxon>Osteoglossomorpha</taxon>
        <taxon>Osteoglossiformes</taxon>
        <taxon>Mormyridae</taxon>
        <taxon>Paramormyrops</taxon>
    </lineage>
</organism>
<dbReference type="GO" id="GO:0005212">
    <property type="term" value="F:structural constituent of eye lens"/>
    <property type="evidence" value="ECO:0007669"/>
    <property type="project" value="UniProtKB-KW"/>
</dbReference>
<dbReference type="PRINTS" id="PR01367">
    <property type="entry name" value="BGCRYSTALLIN"/>
</dbReference>
<protein>
    <recommendedName>
        <fullName evidence="3">Beta-crystallin B3</fullName>
    </recommendedName>
    <alternativeName>
        <fullName evidence="7">Beta-B3 crystallin</fullName>
    </alternativeName>
</protein>
<dbReference type="SMART" id="SM00247">
    <property type="entry name" value="XTALbg"/>
    <property type="match status" value="2"/>
</dbReference>
<feature type="compositionally biased region" description="Pro residues" evidence="8">
    <location>
        <begin position="213"/>
        <end position="223"/>
    </location>
</feature>
<reference evidence="10" key="1">
    <citation type="submission" date="2025-08" db="UniProtKB">
        <authorList>
            <consortium name="Ensembl"/>
        </authorList>
    </citation>
    <scope>IDENTIFICATION</scope>
</reference>